<feature type="domain" description="Aminotransferase class I/classII large" evidence="8">
    <location>
        <begin position="41"/>
        <end position="381"/>
    </location>
</feature>
<comment type="similarity">
    <text evidence="2 7">Belongs to the class-I pyridoxal-phosphate-dependent aminotransferase family.</text>
</comment>
<keyword evidence="4 7" id="KW-0808">Transferase</keyword>
<evidence type="ECO:0000259" key="8">
    <source>
        <dbReference type="Pfam" id="PF00155"/>
    </source>
</evidence>
<dbReference type="InterPro" id="IPR050596">
    <property type="entry name" value="AspAT/PAT-like"/>
</dbReference>
<accession>A0A4S4A6K0</accession>
<sequence length="392" mass="42135">MSCCFNPRVASLSLPPIPAVFAWGRSYDGAHGSLIDLSQAAPGHPPHDNLLRWLAEAAGSPEACGYGAIEGELSLRQAYCHHLQGVYGQAFGPEQIHITSGANQAFVCTVMALAGRGDKVALTNPFYFNHETTLSMLGIEVVPVQCDADDGFLPSISSVTAALQSGVKVLALVTPNNPTGAVYPKALLQQIFDLCQAHDAWLIVDETYRDFLDPAFGKPHDLFANASWPEGLIQIYSFSKSFAIPGHRLAAVTAGQDTIAQIVKVMDNVQICAPRAAQIALAKALPVLDGWRADNASEIARRTIAMQQAFNALPDWHLASMGAYFAFVRHPYGGKSSVEVAEHLAKRAGILTVPGGFFGTALDGYLRLAFANVDCNTIVTLPERLRTFEMKA</sequence>
<dbReference type="EMBL" id="SSOA01000001">
    <property type="protein sequence ID" value="THF54039.1"/>
    <property type="molecule type" value="Genomic_DNA"/>
</dbReference>
<dbReference type="InterPro" id="IPR004838">
    <property type="entry name" value="NHTrfase_class1_PyrdxlP-BS"/>
</dbReference>
<dbReference type="SUPFAM" id="SSF53383">
    <property type="entry name" value="PLP-dependent transferases"/>
    <property type="match status" value="1"/>
</dbReference>
<dbReference type="InterPro" id="IPR015421">
    <property type="entry name" value="PyrdxlP-dep_Trfase_major"/>
</dbReference>
<comment type="caution">
    <text evidence="9">The sequence shown here is derived from an EMBL/GenBank/DDBJ whole genome shotgun (WGS) entry which is preliminary data.</text>
</comment>
<dbReference type="Pfam" id="PF00155">
    <property type="entry name" value="Aminotran_1_2"/>
    <property type="match status" value="1"/>
</dbReference>
<evidence type="ECO:0000256" key="1">
    <source>
        <dbReference type="ARBA" id="ARBA00001933"/>
    </source>
</evidence>
<evidence type="ECO:0000256" key="5">
    <source>
        <dbReference type="ARBA" id="ARBA00022898"/>
    </source>
</evidence>
<dbReference type="Proteomes" id="UP000310754">
    <property type="component" value="Unassembled WGS sequence"/>
</dbReference>
<dbReference type="InterPro" id="IPR015424">
    <property type="entry name" value="PyrdxlP-dep_Trfase"/>
</dbReference>
<protein>
    <recommendedName>
        <fullName evidence="7">Aminotransferase</fullName>
        <ecNumber evidence="7">2.6.1.-</ecNumber>
    </recommendedName>
</protein>
<gene>
    <name evidence="9" type="ORF">E6C51_02780</name>
</gene>
<organism evidence="9 10">
    <name type="scientific">Allorhizobium terrae</name>
    <dbReference type="NCBI Taxonomy" id="1848972"/>
    <lineage>
        <taxon>Bacteria</taxon>
        <taxon>Pseudomonadati</taxon>
        <taxon>Pseudomonadota</taxon>
        <taxon>Alphaproteobacteria</taxon>
        <taxon>Hyphomicrobiales</taxon>
        <taxon>Rhizobiaceae</taxon>
        <taxon>Rhizobium/Agrobacterium group</taxon>
        <taxon>Allorhizobium</taxon>
    </lineage>
</organism>
<dbReference type="PANTHER" id="PTHR46383:SF1">
    <property type="entry name" value="ASPARTATE AMINOTRANSFERASE"/>
    <property type="match status" value="1"/>
</dbReference>
<dbReference type="GO" id="GO:0030170">
    <property type="term" value="F:pyridoxal phosphate binding"/>
    <property type="evidence" value="ECO:0007669"/>
    <property type="project" value="InterPro"/>
</dbReference>
<name>A0A4S4A6K0_9HYPH</name>
<evidence type="ECO:0000313" key="9">
    <source>
        <dbReference type="EMBL" id="THF54039.1"/>
    </source>
</evidence>
<evidence type="ECO:0000256" key="7">
    <source>
        <dbReference type="RuleBase" id="RU000481"/>
    </source>
</evidence>
<comment type="cofactor">
    <cofactor evidence="1 7">
        <name>pyridoxal 5'-phosphate</name>
        <dbReference type="ChEBI" id="CHEBI:597326"/>
    </cofactor>
</comment>
<evidence type="ECO:0000256" key="6">
    <source>
        <dbReference type="ARBA" id="ARBA00049185"/>
    </source>
</evidence>
<evidence type="ECO:0000256" key="3">
    <source>
        <dbReference type="ARBA" id="ARBA00022576"/>
    </source>
</evidence>
<dbReference type="GO" id="GO:0006520">
    <property type="term" value="P:amino acid metabolic process"/>
    <property type="evidence" value="ECO:0007669"/>
    <property type="project" value="InterPro"/>
</dbReference>
<reference evidence="9 10" key="1">
    <citation type="submission" date="2019-04" db="EMBL/GenBank/DDBJ databases">
        <title>Rhizobium terrae sp. nov., isolated from a paddy soil.</title>
        <authorList>
            <person name="Lin S.-Y."/>
            <person name="Hameed A."/>
            <person name="Huang H.-I."/>
            <person name="Young C.-C."/>
        </authorList>
    </citation>
    <scope>NUCLEOTIDE SEQUENCE [LARGE SCALE GENOMIC DNA]</scope>
    <source>
        <strain evidence="9 10">CC-HIH110</strain>
    </source>
</reference>
<dbReference type="NCBIfam" id="NF005732">
    <property type="entry name" value="PRK07550.1"/>
    <property type="match status" value="1"/>
</dbReference>
<evidence type="ECO:0000256" key="4">
    <source>
        <dbReference type="ARBA" id="ARBA00022679"/>
    </source>
</evidence>
<dbReference type="AlphaFoldDB" id="A0A4S4A6K0"/>
<dbReference type="PROSITE" id="PS00105">
    <property type="entry name" value="AA_TRANSFER_CLASS_1"/>
    <property type="match status" value="1"/>
</dbReference>
<keyword evidence="3 7" id="KW-0032">Aminotransferase</keyword>
<dbReference type="EC" id="2.6.1.-" evidence="7"/>
<dbReference type="Gene3D" id="3.40.640.10">
    <property type="entry name" value="Type I PLP-dependent aspartate aminotransferase-like (Major domain)"/>
    <property type="match status" value="1"/>
</dbReference>
<proteinExistence type="inferred from homology"/>
<dbReference type="CDD" id="cd00609">
    <property type="entry name" value="AAT_like"/>
    <property type="match status" value="1"/>
</dbReference>
<comment type="catalytic activity">
    <reaction evidence="6">
        <text>L-aspartate + 2-oxoglutarate = oxaloacetate + L-glutamate</text>
        <dbReference type="Rhea" id="RHEA:21824"/>
        <dbReference type="ChEBI" id="CHEBI:16452"/>
        <dbReference type="ChEBI" id="CHEBI:16810"/>
        <dbReference type="ChEBI" id="CHEBI:29985"/>
        <dbReference type="ChEBI" id="CHEBI:29991"/>
        <dbReference type="EC" id="2.6.1.1"/>
    </reaction>
</comment>
<dbReference type="GO" id="GO:0004069">
    <property type="term" value="F:L-aspartate:2-oxoglutarate aminotransferase activity"/>
    <property type="evidence" value="ECO:0007669"/>
    <property type="project" value="UniProtKB-EC"/>
</dbReference>
<keyword evidence="5" id="KW-0663">Pyridoxal phosphate</keyword>
<dbReference type="InterPro" id="IPR004839">
    <property type="entry name" value="Aminotransferase_I/II_large"/>
</dbReference>
<evidence type="ECO:0000313" key="10">
    <source>
        <dbReference type="Proteomes" id="UP000310754"/>
    </source>
</evidence>
<evidence type="ECO:0000256" key="2">
    <source>
        <dbReference type="ARBA" id="ARBA00007441"/>
    </source>
</evidence>
<dbReference type="RefSeq" id="WP_190234938.1">
    <property type="nucleotide sequence ID" value="NZ_SSOA01000001.1"/>
</dbReference>
<keyword evidence="10" id="KW-1185">Reference proteome</keyword>
<dbReference type="PANTHER" id="PTHR46383">
    <property type="entry name" value="ASPARTATE AMINOTRANSFERASE"/>
    <property type="match status" value="1"/>
</dbReference>